<dbReference type="InterPro" id="IPR029063">
    <property type="entry name" value="SAM-dependent_MTases_sf"/>
</dbReference>
<protein>
    <submittedName>
        <fullName evidence="2">Chemotaxis protein methyltransferase CheR</fullName>
        <ecNumber evidence="2">2.1.1.80</ecNumber>
    </submittedName>
</protein>
<dbReference type="PANTHER" id="PTHR24422">
    <property type="entry name" value="CHEMOTAXIS PROTEIN METHYLTRANSFERASE"/>
    <property type="match status" value="1"/>
</dbReference>
<evidence type="ECO:0000259" key="1">
    <source>
        <dbReference type="PROSITE" id="PS50123"/>
    </source>
</evidence>
<keyword evidence="2" id="KW-0489">Methyltransferase</keyword>
<evidence type="ECO:0000313" key="2">
    <source>
        <dbReference type="EMBL" id="MBB4640020.1"/>
    </source>
</evidence>
<dbReference type="PRINTS" id="PR00996">
    <property type="entry name" value="CHERMTFRASE"/>
</dbReference>
<evidence type="ECO:0000313" key="3">
    <source>
        <dbReference type="Proteomes" id="UP000575068"/>
    </source>
</evidence>
<dbReference type="SMART" id="SM00138">
    <property type="entry name" value="MeTrc"/>
    <property type="match status" value="1"/>
</dbReference>
<organism evidence="2 3">
    <name type="scientific">Rhizorhapis suberifaciens</name>
    <name type="common">corky root of lettuce</name>
    <dbReference type="NCBI Taxonomy" id="13656"/>
    <lineage>
        <taxon>Bacteria</taxon>
        <taxon>Pseudomonadati</taxon>
        <taxon>Pseudomonadota</taxon>
        <taxon>Alphaproteobacteria</taxon>
        <taxon>Sphingomonadales</taxon>
        <taxon>Sphingomonadaceae</taxon>
        <taxon>Rhizorhapis</taxon>
    </lineage>
</organism>
<dbReference type="Proteomes" id="UP000575068">
    <property type="component" value="Unassembled WGS sequence"/>
</dbReference>
<dbReference type="PROSITE" id="PS50123">
    <property type="entry name" value="CHER"/>
    <property type="match status" value="1"/>
</dbReference>
<keyword evidence="3" id="KW-1185">Reference proteome</keyword>
<sequence>MTEPEFTGAMRVLAGLLEARTGQQLAANRIWRIETALKPLLRLHNMASLEDLVVRLLAGDERHLLDAAVDAMLNNESSFFRDVSTFAMIEREMLPHLASMGKQTVRIWCAGCSTGQEALSIAMLIRKNEERWKDRRVQILATDISSSVIARAKGGLYSQMEVQRGLGITDLLRWFEPAGDDWRASRELLDMIDYRVDNLLEPILVSGQIDLILCRNVLLYLSQDLRRKVFDNLTRAGTPDGHLILGAGETVMGQTDDFVASRNFRGSYERRPAHPGQLPIRAAVRG</sequence>
<name>A0A840HQW9_9SPHN</name>
<gene>
    <name evidence="2" type="ORF">HNQ99_000300</name>
</gene>
<dbReference type="EC" id="2.1.1.80" evidence="2"/>
<dbReference type="EMBL" id="JACHOV010000001">
    <property type="protein sequence ID" value="MBB4640020.1"/>
    <property type="molecule type" value="Genomic_DNA"/>
</dbReference>
<dbReference type="Pfam" id="PF01739">
    <property type="entry name" value="CheR"/>
    <property type="match status" value="1"/>
</dbReference>
<dbReference type="InterPro" id="IPR050903">
    <property type="entry name" value="Bact_Chemotaxis_MeTrfase"/>
</dbReference>
<accession>A0A840HQW9</accession>
<dbReference type="GO" id="GO:0032259">
    <property type="term" value="P:methylation"/>
    <property type="evidence" value="ECO:0007669"/>
    <property type="project" value="UniProtKB-KW"/>
</dbReference>
<dbReference type="SUPFAM" id="SSF53335">
    <property type="entry name" value="S-adenosyl-L-methionine-dependent methyltransferases"/>
    <property type="match status" value="1"/>
</dbReference>
<comment type="caution">
    <text evidence="2">The sequence shown here is derived from an EMBL/GenBank/DDBJ whole genome shotgun (WGS) entry which is preliminary data.</text>
</comment>
<feature type="domain" description="CheR-type methyltransferase" evidence="1">
    <location>
        <begin position="16"/>
        <end position="265"/>
    </location>
</feature>
<keyword evidence="2" id="KW-0808">Transferase</keyword>
<dbReference type="Gene3D" id="3.40.50.150">
    <property type="entry name" value="Vaccinia Virus protein VP39"/>
    <property type="match status" value="1"/>
</dbReference>
<dbReference type="GO" id="GO:0008983">
    <property type="term" value="F:protein-glutamate O-methyltransferase activity"/>
    <property type="evidence" value="ECO:0007669"/>
    <property type="project" value="UniProtKB-EC"/>
</dbReference>
<dbReference type="InterPro" id="IPR000780">
    <property type="entry name" value="CheR_MeTrfase"/>
</dbReference>
<reference evidence="2 3" key="1">
    <citation type="submission" date="2020-08" db="EMBL/GenBank/DDBJ databases">
        <title>Genomic Encyclopedia of Type Strains, Phase IV (KMG-IV): sequencing the most valuable type-strain genomes for metagenomic binning, comparative biology and taxonomic classification.</title>
        <authorList>
            <person name="Goeker M."/>
        </authorList>
    </citation>
    <scope>NUCLEOTIDE SEQUENCE [LARGE SCALE GENOMIC DNA]</scope>
    <source>
        <strain evidence="2 3">DSM 7465</strain>
    </source>
</reference>
<dbReference type="RefSeq" id="WP_184473863.1">
    <property type="nucleotide sequence ID" value="NZ_JACHOV010000001.1"/>
</dbReference>
<dbReference type="InterPro" id="IPR022642">
    <property type="entry name" value="CheR_C"/>
</dbReference>
<dbReference type="AlphaFoldDB" id="A0A840HQW9"/>
<dbReference type="PANTHER" id="PTHR24422:SF21">
    <property type="entry name" value="CHEMOTAXIS PROTEIN METHYLTRANSFERASE 1"/>
    <property type="match status" value="1"/>
</dbReference>
<proteinExistence type="predicted"/>